<feature type="transmembrane region" description="Helical" evidence="1">
    <location>
        <begin position="129"/>
        <end position="148"/>
    </location>
</feature>
<accession>A0A8X7SF28</accession>
<keyword evidence="1" id="KW-1133">Transmembrane helix</keyword>
<keyword evidence="1" id="KW-0812">Transmembrane</keyword>
<sequence length="152" mass="17743">MKFVNGREGLGVREELDSYTGKSTEAAFSRLITRKVSFALSEWEGFDFTAQREKTLDKQLHTIIEQLAKQRLNRLWIRYDSFNVKGNAAKSRFKRTNSDRGFGLDHEVHAHSYLPYSTATKNETQTRLMYHRSAFVVYILALHFLVFIKISF</sequence>
<evidence type="ECO:0000313" key="2">
    <source>
        <dbReference type="EMBL" id="KAG2304983.1"/>
    </source>
</evidence>
<dbReference type="OrthoDB" id="1934337at2759"/>
<evidence type="ECO:0000313" key="3">
    <source>
        <dbReference type="Proteomes" id="UP000886595"/>
    </source>
</evidence>
<dbReference type="Proteomes" id="UP000886595">
    <property type="component" value="Unassembled WGS sequence"/>
</dbReference>
<dbReference type="PANTHER" id="PTHR37761">
    <property type="entry name" value="OS09G0108400 PROTEIN"/>
    <property type="match status" value="1"/>
</dbReference>
<gene>
    <name evidence="2" type="ORF">Bca52824_033634</name>
</gene>
<organism evidence="2 3">
    <name type="scientific">Brassica carinata</name>
    <name type="common">Ethiopian mustard</name>
    <name type="synonym">Abyssinian cabbage</name>
    <dbReference type="NCBI Taxonomy" id="52824"/>
    <lineage>
        <taxon>Eukaryota</taxon>
        <taxon>Viridiplantae</taxon>
        <taxon>Streptophyta</taxon>
        <taxon>Embryophyta</taxon>
        <taxon>Tracheophyta</taxon>
        <taxon>Spermatophyta</taxon>
        <taxon>Magnoliopsida</taxon>
        <taxon>eudicotyledons</taxon>
        <taxon>Gunneridae</taxon>
        <taxon>Pentapetalae</taxon>
        <taxon>rosids</taxon>
        <taxon>malvids</taxon>
        <taxon>Brassicales</taxon>
        <taxon>Brassicaceae</taxon>
        <taxon>Brassiceae</taxon>
        <taxon>Brassica</taxon>
    </lineage>
</organism>
<keyword evidence="1" id="KW-0472">Membrane</keyword>
<proteinExistence type="predicted"/>
<evidence type="ECO:0000256" key="1">
    <source>
        <dbReference type="SAM" id="Phobius"/>
    </source>
</evidence>
<comment type="caution">
    <text evidence="2">The sequence shown here is derived from an EMBL/GenBank/DDBJ whole genome shotgun (WGS) entry which is preliminary data.</text>
</comment>
<protein>
    <submittedName>
        <fullName evidence="2">Uncharacterized protein</fullName>
    </submittedName>
</protein>
<dbReference type="AlphaFoldDB" id="A0A8X7SF28"/>
<reference evidence="2 3" key="1">
    <citation type="submission" date="2020-02" db="EMBL/GenBank/DDBJ databases">
        <authorList>
            <person name="Ma Q."/>
            <person name="Huang Y."/>
            <person name="Song X."/>
            <person name="Pei D."/>
        </authorList>
    </citation>
    <scope>NUCLEOTIDE SEQUENCE [LARGE SCALE GENOMIC DNA]</scope>
    <source>
        <strain evidence="2">Sxm20200214</strain>
        <tissue evidence="2">Leaf</tissue>
    </source>
</reference>
<dbReference type="PANTHER" id="PTHR37761:SF2">
    <property type="entry name" value="OS09G0108400 PROTEIN"/>
    <property type="match status" value="1"/>
</dbReference>
<name>A0A8X7SF28_BRACI</name>
<keyword evidence="3" id="KW-1185">Reference proteome</keyword>
<dbReference type="EMBL" id="JAAMPC010000007">
    <property type="protein sequence ID" value="KAG2304983.1"/>
    <property type="molecule type" value="Genomic_DNA"/>
</dbReference>